<proteinExistence type="predicted"/>
<dbReference type="OrthoDB" id="1852414at2"/>
<dbReference type="Proteomes" id="UP000469440">
    <property type="component" value="Unassembled WGS sequence"/>
</dbReference>
<accession>A0A6N8I065</accession>
<evidence type="ECO:0008006" key="3">
    <source>
        <dbReference type="Google" id="ProtNLM"/>
    </source>
</evidence>
<evidence type="ECO:0000313" key="1">
    <source>
        <dbReference type="EMBL" id="MVB11339.1"/>
    </source>
</evidence>
<keyword evidence="2" id="KW-1185">Reference proteome</keyword>
<evidence type="ECO:0000313" key="2">
    <source>
        <dbReference type="Proteomes" id="UP000469440"/>
    </source>
</evidence>
<dbReference type="AlphaFoldDB" id="A0A6N8I065"/>
<reference evidence="1 2" key="1">
    <citation type="submission" date="2019-09" db="EMBL/GenBank/DDBJ databases">
        <title>Genome sequence of Clostridium sp. EA1.</title>
        <authorList>
            <person name="Poehlein A."/>
            <person name="Bengelsdorf F.R."/>
            <person name="Daniel R."/>
        </authorList>
    </citation>
    <scope>NUCLEOTIDE SEQUENCE [LARGE SCALE GENOMIC DNA]</scope>
    <source>
        <strain evidence="1 2">EA1</strain>
    </source>
</reference>
<name>A0A6N8I065_9FIRM</name>
<dbReference type="RefSeq" id="WP_156990586.1">
    <property type="nucleotide sequence ID" value="NZ_VWXL01000053.1"/>
</dbReference>
<protein>
    <recommendedName>
        <fullName evidence="3">DNA-binding protein</fullName>
    </recommendedName>
</protein>
<sequence>MVRLRLLDEVIPEIKKIDPDTALTRNAVRQLGLSGKVPVVMAGRKRMYNLDALLTYLGSPGVEQPEQVNGIRAVPERL</sequence>
<gene>
    <name evidence="1" type="ORF">CAFE_20520</name>
</gene>
<comment type="caution">
    <text evidence="1">The sequence shown here is derived from an EMBL/GenBank/DDBJ whole genome shotgun (WGS) entry which is preliminary data.</text>
</comment>
<organism evidence="1 2">
    <name type="scientific">Caproicibacter fermentans</name>
    <dbReference type="NCBI Taxonomy" id="2576756"/>
    <lineage>
        <taxon>Bacteria</taxon>
        <taxon>Bacillati</taxon>
        <taxon>Bacillota</taxon>
        <taxon>Clostridia</taxon>
        <taxon>Eubacteriales</taxon>
        <taxon>Acutalibacteraceae</taxon>
        <taxon>Caproicibacter</taxon>
    </lineage>
</organism>
<dbReference type="EMBL" id="VWXL01000053">
    <property type="protein sequence ID" value="MVB11339.1"/>
    <property type="molecule type" value="Genomic_DNA"/>
</dbReference>